<gene>
    <name evidence="2" type="ORF">SDRG_02000</name>
</gene>
<sequence length="174" mass="18314">MVDHYCVAGSLGDAISMFSLSSSPVLSSIVSAFNLNANDQIGLKGACENINATASSTLVGLDMKKLQTVCAACQTSTHIDFSDLYKWGQDNCPLTTSSASWCLSYIQTNKYDKATDVVYPKCRPAVLDLFKSFANKIAIGALIFAIAALVLLVMSCVVARSGGKSGPLASPLMA</sequence>
<evidence type="ECO:0000313" key="2">
    <source>
        <dbReference type="EMBL" id="EQC40937.1"/>
    </source>
</evidence>
<dbReference type="InParanoid" id="T0SDC7"/>
<dbReference type="EMBL" id="JH767135">
    <property type="protein sequence ID" value="EQC40937.1"/>
    <property type="molecule type" value="Genomic_DNA"/>
</dbReference>
<evidence type="ECO:0000313" key="3">
    <source>
        <dbReference type="Proteomes" id="UP000030762"/>
    </source>
</evidence>
<dbReference type="STRING" id="1156394.T0SDC7"/>
<proteinExistence type="predicted"/>
<keyword evidence="1" id="KW-1133">Transmembrane helix</keyword>
<dbReference type="GeneID" id="19942727"/>
<reference evidence="2 3" key="1">
    <citation type="submission" date="2012-04" db="EMBL/GenBank/DDBJ databases">
        <title>The Genome Sequence of Saprolegnia declina VS20.</title>
        <authorList>
            <consortium name="The Broad Institute Genome Sequencing Platform"/>
            <person name="Russ C."/>
            <person name="Nusbaum C."/>
            <person name="Tyler B."/>
            <person name="van West P."/>
            <person name="Dieguez-Uribeondo J."/>
            <person name="de Bruijn I."/>
            <person name="Tripathy S."/>
            <person name="Jiang R."/>
            <person name="Young S.K."/>
            <person name="Zeng Q."/>
            <person name="Gargeya S."/>
            <person name="Fitzgerald M."/>
            <person name="Haas B."/>
            <person name="Abouelleil A."/>
            <person name="Alvarado L."/>
            <person name="Arachchi H.M."/>
            <person name="Berlin A."/>
            <person name="Chapman S.B."/>
            <person name="Goldberg J."/>
            <person name="Griggs A."/>
            <person name="Gujja S."/>
            <person name="Hansen M."/>
            <person name="Howarth C."/>
            <person name="Imamovic A."/>
            <person name="Larimer J."/>
            <person name="McCowen C."/>
            <person name="Montmayeur A."/>
            <person name="Murphy C."/>
            <person name="Neiman D."/>
            <person name="Pearson M."/>
            <person name="Priest M."/>
            <person name="Roberts A."/>
            <person name="Saif S."/>
            <person name="Shea T."/>
            <person name="Sisk P."/>
            <person name="Sykes S."/>
            <person name="Wortman J."/>
            <person name="Nusbaum C."/>
            <person name="Birren B."/>
        </authorList>
    </citation>
    <scope>NUCLEOTIDE SEQUENCE [LARGE SCALE GENOMIC DNA]</scope>
    <source>
        <strain evidence="2 3">VS20</strain>
    </source>
</reference>
<keyword evidence="1" id="KW-0472">Membrane</keyword>
<name>T0SDC7_SAPDV</name>
<accession>T0SDC7</accession>
<dbReference type="Proteomes" id="UP000030762">
    <property type="component" value="Unassembled WGS sequence"/>
</dbReference>
<dbReference type="RefSeq" id="XP_008605781.1">
    <property type="nucleotide sequence ID" value="XM_008607559.1"/>
</dbReference>
<evidence type="ECO:0000256" key="1">
    <source>
        <dbReference type="SAM" id="Phobius"/>
    </source>
</evidence>
<feature type="transmembrane region" description="Helical" evidence="1">
    <location>
        <begin position="137"/>
        <end position="159"/>
    </location>
</feature>
<protein>
    <submittedName>
        <fullName evidence="2">Uncharacterized protein</fullName>
    </submittedName>
</protein>
<organism evidence="2 3">
    <name type="scientific">Saprolegnia diclina (strain VS20)</name>
    <dbReference type="NCBI Taxonomy" id="1156394"/>
    <lineage>
        <taxon>Eukaryota</taxon>
        <taxon>Sar</taxon>
        <taxon>Stramenopiles</taxon>
        <taxon>Oomycota</taxon>
        <taxon>Saprolegniomycetes</taxon>
        <taxon>Saprolegniales</taxon>
        <taxon>Saprolegniaceae</taxon>
        <taxon>Saprolegnia</taxon>
    </lineage>
</organism>
<dbReference type="VEuPathDB" id="FungiDB:SDRG_02000"/>
<dbReference type="AlphaFoldDB" id="T0SDC7"/>
<keyword evidence="1" id="KW-0812">Transmembrane</keyword>
<keyword evidence="3" id="KW-1185">Reference proteome</keyword>